<evidence type="ECO:0000256" key="1">
    <source>
        <dbReference type="ARBA" id="ARBA00005582"/>
    </source>
</evidence>
<dbReference type="FunFam" id="3.90.79.10:FF:000015">
    <property type="entry name" value="Nudix hydrolase 8"/>
    <property type="match status" value="1"/>
</dbReference>
<name>A0A922SCV2_SPOEX</name>
<dbReference type="PROSITE" id="PS00893">
    <property type="entry name" value="NUDIX_BOX"/>
    <property type="match status" value="1"/>
</dbReference>
<dbReference type="EMBL" id="JACEFF010000655">
    <property type="protein sequence ID" value="KAH9633422.1"/>
    <property type="molecule type" value="Genomic_DNA"/>
</dbReference>
<comment type="caution">
    <text evidence="5">The sequence shown here is derived from an EMBL/GenBank/DDBJ whole genome shotgun (WGS) entry which is preliminary data.</text>
</comment>
<dbReference type="Gene3D" id="3.40.630.30">
    <property type="match status" value="1"/>
</dbReference>
<dbReference type="InterPro" id="IPR003293">
    <property type="entry name" value="Nudix_hydrolase6-like"/>
</dbReference>
<evidence type="ECO:0000313" key="5">
    <source>
        <dbReference type="EMBL" id="KAH9633422.1"/>
    </source>
</evidence>
<proteinExistence type="inferred from homology"/>
<dbReference type="Gene3D" id="3.90.79.10">
    <property type="entry name" value="Nucleoside Triphosphate Pyrophosphohydrolase"/>
    <property type="match status" value="1"/>
</dbReference>
<dbReference type="PANTHER" id="PTHR13994:SF13">
    <property type="entry name" value="FI03680P"/>
    <property type="match status" value="1"/>
</dbReference>
<evidence type="ECO:0000259" key="4">
    <source>
        <dbReference type="PROSITE" id="PS51462"/>
    </source>
</evidence>
<sequence>MMNKLLLFGLRLNHKGLFLGRVPACAYSTEPSNKIFSGARDRYNGITIDSKTEKFNEKKFTENLDDSLSKWALQGYRCIWFKVNIKDAFCVPILAQKGFNFHHARDDFVMMYKWLPGDSMPNLPPSCHTNLGVGAMVFNDKDDLLAVSEKHYEYPHWKLPGGYVERGEDIIDAAVREVKEETGVDAKFESLVTFRHTHNMMFENSDIYVILMMKAITDKLTPSLREVNRCQWMKVEDYITHPHVHQFNRFIVQTALEYKKRNLKLNIQKRTVRWTANYARDTNFLLVEEFK</sequence>
<accession>A0A922SCV2</accession>
<feature type="domain" description="Nudix hydrolase" evidence="4">
    <location>
        <begin position="128"/>
        <end position="257"/>
    </location>
</feature>
<evidence type="ECO:0000256" key="3">
    <source>
        <dbReference type="RuleBase" id="RU003476"/>
    </source>
</evidence>
<protein>
    <recommendedName>
        <fullName evidence="4">Nudix hydrolase domain-containing protein</fullName>
    </recommendedName>
</protein>
<dbReference type="SUPFAM" id="SSF55811">
    <property type="entry name" value="Nudix"/>
    <property type="match status" value="1"/>
</dbReference>
<reference evidence="5" key="1">
    <citation type="journal article" date="2021" name="G3 (Bethesda)">
        <title>Genome and transcriptome analysis of the beet armyworm Spodoptera exigua reveals targets for pest control. .</title>
        <authorList>
            <person name="Simon S."/>
            <person name="Breeschoten T."/>
            <person name="Jansen H.J."/>
            <person name="Dirks R.P."/>
            <person name="Schranz M.E."/>
            <person name="Ros V.I.D."/>
        </authorList>
    </citation>
    <scope>NUCLEOTIDE SEQUENCE</scope>
    <source>
        <strain evidence="5">TB_SE_WUR_2020</strain>
    </source>
</reference>
<dbReference type="PANTHER" id="PTHR13994">
    <property type="entry name" value="NUDIX HYDROLASE RELATED"/>
    <property type="match status" value="1"/>
</dbReference>
<dbReference type="PRINTS" id="PR00502">
    <property type="entry name" value="NUDIXFAMILY"/>
</dbReference>
<evidence type="ECO:0000256" key="2">
    <source>
        <dbReference type="ARBA" id="ARBA00022801"/>
    </source>
</evidence>
<dbReference type="GO" id="GO:0035529">
    <property type="term" value="F:NADH pyrophosphatase activity"/>
    <property type="evidence" value="ECO:0007669"/>
    <property type="project" value="TreeGrafter"/>
</dbReference>
<dbReference type="CDD" id="cd04670">
    <property type="entry name" value="NUDIX_ASFGF2_Nudt6"/>
    <property type="match status" value="1"/>
</dbReference>
<dbReference type="InterPro" id="IPR015797">
    <property type="entry name" value="NUDIX_hydrolase-like_dom_sf"/>
</dbReference>
<dbReference type="Pfam" id="PF18290">
    <property type="entry name" value="Nudix_hydro"/>
    <property type="match status" value="1"/>
</dbReference>
<keyword evidence="2 3" id="KW-0378">Hydrolase</keyword>
<dbReference type="GO" id="GO:0047631">
    <property type="term" value="F:ADP-ribose diphosphatase activity"/>
    <property type="evidence" value="ECO:0007669"/>
    <property type="project" value="TreeGrafter"/>
</dbReference>
<gene>
    <name evidence="5" type="ORF">HF086_004136</name>
</gene>
<evidence type="ECO:0000313" key="6">
    <source>
        <dbReference type="Proteomes" id="UP000814243"/>
    </source>
</evidence>
<dbReference type="InterPro" id="IPR020084">
    <property type="entry name" value="NUDIX_hydrolase_CS"/>
</dbReference>
<dbReference type="AlphaFoldDB" id="A0A922SCV2"/>
<dbReference type="GO" id="GO:0051287">
    <property type="term" value="F:NAD binding"/>
    <property type="evidence" value="ECO:0007669"/>
    <property type="project" value="TreeGrafter"/>
</dbReference>
<dbReference type="PROSITE" id="PS51462">
    <property type="entry name" value="NUDIX"/>
    <property type="match status" value="1"/>
</dbReference>
<organism evidence="5 6">
    <name type="scientific">Spodoptera exigua</name>
    <name type="common">Beet armyworm</name>
    <name type="synonym">Noctua fulgens</name>
    <dbReference type="NCBI Taxonomy" id="7107"/>
    <lineage>
        <taxon>Eukaryota</taxon>
        <taxon>Metazoa</taxon>
        <taxon>Ecdysozoa</taxon>
        <taxon>Arthropoda</taxon>
        <taxon>Hexapoda</taxon>
        <taxon>Insecta</taxon>
        <taxon>Pterygota</taxon>
        <taxon>Neoptera</taxon>
        <taxon>Endopterygota</taxon>
        <taxon>Lepidoptera</taxon>
        <taxon>Glossata</taxon>
        <taxon>Ditrysia</taxon>
        <taxon>Noctuoidea</taxon>
        <taxon>Noctuidae</taxon>
        <taxon>Amphipyrinae</taxon>
        <taxon>Spodoptera</taxon>
    </lineage>
</organism>
<comment type="similarity">
    <text evidence="1 3">Belongs to the Nudix hydrolase family.</text>
</comment>
<dbReference type="Pfam" id="PF00293">
    <property type="entry name" value="NUDIX"/>
    <property type="match status" value="1"/>
</dbReference>
<dbReference type="InterPro" id="IPR040618">
    <property type="entry name" value="Pre-Nudix"/>
</dbReference>
<dbReference type="Proteomes" id="UP000814243">
    <property type="component" value="Unassembled WGS sequence"/>
</dbReference>
<dbReference type="InterPro" id="IPR000086">
    <property type="entry name" value="NUDIX_hydrolase_dom"/>
</dbReference>
<dbReference type="InterPro" id="IPR020476">
    <property type="entry name" value="Nudix_hydrolase"/>
</dbReference>